<evidence type="ECO:0000313" key="2">
    <source>
        <dbReference type="Proteomes" id="UP001241988"/>
    </source>
</evidence>
<comment type="caution">
    <text evidence="1">The sequence shown here is derived from an EMBL/GenBank/DDBJ whole genome shotgun (WGS) entry which is preliminary data.</text>
</comment>
<gene>
    <name evidence="1" type="ORF">QOZ98_002357</name>
</gene>
<keyword evidence="2" id="KW-1185">Reference proteome</keyword>
<proteinExistence type="predicted"/>
<organism evidence="1 2">
    <name type="scientific">Planomicrobium stackebrandtii</name>
    <dbReference type="NCBI Taxonomy" id="253160"/>
    <lineage>
        <taxon>Bacteria</taxon>
        <taxon>Bacillati</taxon>
        <taxon>Bacillota</taxon>
        <taxon>Bacilli</taxon>
        <taxon>Bacillales</taxon>
        <taxon>Caryophanaceae</taxon>
        <taxon>Planomicrobium</taxon>
    </lineage>
</organism>
<name>A0ABU0GVY2_9BACL</name>
<dbReference type="Proteomes" id="UP001241988">
    <property type="component" value="Unassembled WGS sequence"/>
</dbReference>
<evidence type="ECO:0000313" key="1">
    <source>
        <dbReference type="EMBL" id="MDQ0429529.1"/>
    </source>
</evidence>
<accession>A0ABU0GVY2</accession>
<reference evidence="1 2" key="1">
    <citation type="submission" date="2023-07" db="EMBL/GenBank/DDBJ databases">
        <title>Genomic Encyclopedia of Type Strains, Phase IV (KMG-IV): sequencing the most valuable type-strain genomes for metagenomic binning, comparative biology and taxonomic classification.</title>
        <authorList>
            <person name="Goeker M."/>
        </authorList>
    </citation>
    <scope>NUCLEOTIDE SEQUENCE [LARGE SCALE GENOMIC DNA]</scope>
    <source>
        <strain evidence="1 2">DSM 16419</strain>
    </source>
</reference>
<sequence length="195" mass="22135">MKKVVLSFVSIAVIVLAIYLVTSYHITPEGAYNELLESTDATPIQTIDEGHVILIDDKGALSVALMITEYRFLVTTLYTDFEIFPTNLNVFDVDLDQTIAFLNAPGNWEYTYGLVKSEEVKYLESPGDPEFEDALAIYPLTDYISNADAEDVILWFFPQELEKDTLSSDLNFLDGNEEAVEEIKNDYLIEEFFVK</sequence>
<dbReference type="EMBL" id="JAUSWB010000005">
    <property type="protein sequence ID" value="MDQ0429529.1"/>
    <property type="molecule type" value="Genomic_DNA"/>
</dbReference>
<dbReference type="RefSeq" id="WP_308787598.1">
    <property type="nucleotide sequence ID" value="NZ_JAUSWB010000005.1"/>
</dbReference>
<protein>
    <submittedName>
        <fullName evidence="1">Uncharacterized protein</fullName>
    </submittedName>
</protein>